<organism evidence="2 3">
    <name type="scientific">Blepharisma stoltei</name>
    <dbReference type="NCBI Taxonomy" id="1481888"/>
    <lineage>
        <taxon>Eukaryota</taxon>
        <taxon>Sar</taxon>
        <taxon>Alveolata</taxon>
        <taxon>Ciliophora</taxon>
        <taxon>Postciliodesmatophora</taxon>
        <taxon>Heterotrichea</taxon>
        <taxon>Heterotrichida</taxon>
        <taxon>Blepharismidae</taxon>
        <taxon>Blepharisma</taxon>
    </lineage>
</organism>
<proteinExistence type="predicted"/>
<protein>
    <submittedName>
        <fullName evidence="2">Uncharacterized protein</fullName>
    </submittedName>
</protein>
<sequence length="240" mass="28778">MSLHQDLSEFVQNMQNNAPATFYNYSLYPESMGNWYDLSLNGFAYAPNLSQESYNSLPQQASPEISAEVHCKKKRGRKPLRPNDPIKKKTEEKDKYWLRSFRSYMKFHFQKIEESLSKEEKKFWHMYLGNKGKPEKGNRFLSYGKKYKDFLFSHKTFVDQYREWFTEQGQAELLKKYEIGSDLWFVYYDYAAKDLFNYQLNNHKIKKENTSSQVGDMDQLMNLYMMSLWKLNPSSCQIQY</sequence>
<accession>A0AAU9JDB2</accession>
<evidence type="ECO:0000313" key="2">
    <source>
        <dbReference type="EMBL" id="CAG9322019.1"/>
    </source>
</evidence>
<reference evidence="2" key="1">
    <citation type="submission" date="2021-09" db="EMBL/GenBank/DDBJ databases">
        <authorList>
            <consortium name="AG Swart"/>
            <person name="Singh M."/>
            <person name="Singh A."/>
            <person name="Seah K."/>
            <person name="Emmerich C."/>
        </authorList>
    </citation>
    <scope>NUCLEOTIDE SEQUENCE</scope>
    <source>
        <strain evidence="2">ATCC30299</strain>
    </source>
</reference>
<dbReference type="AlphaFoldDB" id="A0AAU9JDB2"/>
<name>A0AAU9JDB2_9CILI</name>
<evidence type="ECO:0000256" key="1">
    <source>
        <dbReference type="SAM" id="MobiDB-lite"/>
    </source>
</evidence>
<feature type="region of interest" description="Disordered" evidence="1">
    <location>
        <begin position="65"/>
        <end position="87"/>
    </location>
</feature>
<dbReference type="Proteomes" id="UP001162131">
    <property type="component" value="Unassembled WGS sequence"/>
</dbReference>
<dbReference type="EMBL" id="CAJZBQ010000030">
    <property type="protein sequence ID" value="CAG9322019.1"/>
    <property type="molecule type" value="Genomic_DNA"/>
</dbReference>
<gene>
    <name evidence="2" type="ORF">BSTOLATCC_MIC30401</name>
</gene>
<feature type="compositionally biased region" description="Basic residues" evidence="1">
    <location>
        <begin position="71"/>
        <end position="80"/>
    </location>
</feature>
<comment type="caution">
    <text evidence="2">The sequence shown here is derived from an EMBL/GenBank/DDBJ whole genome shotgun (WGS) entry which is preliminary data.</text>
</comment>
<evidence type="ECO:0000313" key="3">
    <source>
        <dbReference type="Proteomes" id="UP001162131"/>
    </source>
</evidence>
<keyword evidence="3" id="KW-1185">Reference proteome</keyword>